<protein>
    <submittedName>
        <fullName evidence="1">Uncharacterized protein</fullName>
    </submittedName>
</protein>
<organism evidence="1 2">
    <name type="scientific">Comamonas aquatica</name>
    <dbReference type="NCBI Taxonomy" id="225991"/>
    <lineage>
        <taxon>Bacteria</taxon>
        <taxon>Pseudomonadati</taxon>
        <taxon>Pseudomonadota</taxon>
        <taxon>Betaproteobacteria</taxon>
        <taxon>Burkholderiales</taxon>
        <taxon>Comamonadaceae</taxon>
        <taxon>Comamonas</taxon>
    </lineage>
</organism>
<name>A0AA43ATT3_9BURK</name>
<dbReference type="EMBL" id="JAOCJW010000005">
    <property type="protein sequence ID" value="MDH2004678.1"/>
    <property type="molecule type" value="Genomic_DNA"/>
</dbReference>
<evidence type="ECO:0000313" key="2">
    <source>
        <dbReference type="Proteomes" id="UP001161294"/>
    </source>
</evidence>
<sequence length="130" mass="13452">MQGVDQPHFGVRVAVQGLQGVVQPSGAAVVQQQAHAHAAVGGQQQLVQQQAGLVVAPDVVLHIQRVLGGAGQQAAGGEGFARIAQGVDARVRVRGLRLLPQGRMGLSLGRLREHVRSNDLRGLGRLDGGG</sequence>
<gene>
    <name evidence="1" type="ORF">N5J23_03800</name>
</gene>
<dbReference type="RefSeq" id="WP_279852969.1">
    <property type="nucleotide sequence ID" value="NZ_JAOCIB010000006.1"/>
</dbReference>
<accession>A0AA43ATT3</accession>
<comment type="caution">
    <text evidence="1">The sequence shown here is derived from an EMBL/GenBank/DDBJ whole genome shotgun (WGS) entry which is preliminary data.</text>
</comment>
<dbReference type="AlphaFoldDB" id="A0AA43ATT3"/>
<reference evidence="1" key="1">
    <citation type="submission" date="2022-09" db="EMBL/GenBank/DDBJ databases">
        <title>Intensive care unit water sources are persistently colonized with multi-drug resistant bacteria and are the site of extensive horizontal gene transfer of antibiotic resistance genes.</title>
        <authorList>
            <person name="Diorio-Toth L."/>
        </authorList>
    </citation>
    <scope>NUCLEOTIDE SEQUENCE</scope>
    <source>
        <strain evidence="1">GD03686</strain>
    </source>
</reference>
<evidence type="ECO:0000313" key="1">
    <source>
        <dbReference type="EMBL" id="MDH2004678.1"/>
    </source>
</evidence>
<proteinExistence type="predicted"/>
<dbReference type="Proteomes" id="UP001161294">
    <property type="component" value="Unassembled WGS sequence"/>
</dbReference>